<gene>
    <name evidence="1" type="ORF">LLJM1_2099</name>
</gene>
<proteinExistence type="predicted"/>
<dbReference type="NCBIfam" id="NF033632">
    <property type="entry name" value="SLATT_4"/>
    <property type="match status" value="1"/>
</dbReference>
<dbReference type="InterPro" id="IPR040811">
    <property type="entry name" value="SLATT_4"/>
</dbReference>
<sequence length="193" mass="22185">MSCPEQKEKLRAQLREAYGRIVYSNTTHLKAVDKLILKNNRMKSCQIALSAITTGGFLSTFIFNEGFLKFVTGLASVLSLGLNIYLKNFELDTLSKEHQIAANDLWLIREKYISLLTDMDDMTIDQIIATRDMLQDDTHNVYKTSPKTDADSYAMAQKALKTEEEQFFTDEELNQILPKHLRIPIKKEFLNNK</sequence>
<evidence type="ECO:0000313" key="1">
    <source>
        <dbReference type="EMBL" id="ARE29439.1"/>
    </source>
</evidence>
<dbReference type="AlphaFoldDB" id="A0A1V0PJV1"/>
<dbReference type="RefSeq" id="WP_021215071.1">
    <property type="nucleotide sequence ID" value="NZ_CP015899.2"/>
</dbReference>
<reference evidence="1 2" key="1">
    <citation type="journal article" date="2017" name="BMC Genomics">
        <title>Comparative and functional genomics of the Lactococcus lactis taxon; insights into evolution and niche adaptation.</title>
        <authorList>
            <person name="Kelleher P."/>
            <person name="Bottacini F."/>
            <person name="Mahony J."/>
            <person name="Kilcawley K.N."/>
            <person name="van Sinderen D."/>
        </authorList>
    </citation>
    <scope>NUCLEOTIDE SEQUENCE [LARGE SCALE GENOMIC DNA]</scope>
    <source>
        <strain evidence="1 2">JM1</strain>
    </source>
</reference>
<protein>
    <submittedName>
        <fullName evidence="1">SLATT domain-containing protein</fullName>
    </submittedName>
</protein>
<accession>A0A1V0PJV1</accession>
<dbReference type="EMBL" id="CP015899">
    <property type="protein sequence ID" value="ARE29439.1"/>
    <property type="molecule type" value="Genomic_DNA"/>
</dbReference>
<name>A0A1V0PJV1_LACLC</name>
<dbReference type="Pfam" id="PF18186">
    <property type="entry name" value="SLATT_4"/>
    <property type="match status" value="1"/>
</dbReference>
<organism evidence="1 2">
    <name type="scientific">Lactococcus lactis subsp. cremoris</name>
    <name type="common">Streptococcus cremoris</name>
    <dbReference type="NCBI Taxonomy" id="1359"/>
    <lineage>
        <taxon>Bacteria</taxon>
        <taxon>Bacillati</taxon>
        <taxon>Bacillota</taxon>
        <taxon>Bacilli</taxon>
        <taxon>Lactobacillales</taxon>
        <taxon>Streptococcaceae</taxon>
        <taxon>Lactococcus</taxon>
    </lineage>
</organism>
<dbReference type="Proteomes" id="UP000191806">
    <property type="component" value="Chromosome"/>
</dbReference>
<evidence type="ECO:0000313" key="2">
    <source>
        <dbReference type="Proteomes" id="UP000191806"/>
    </source>
</evidence>